<feature type="binding site" evidence="13">
    <location>
        <position position="351"/>
    </location>
    <ligand>
        <name>Mg(2+)</name>
        <dbReference type="ChEBI" id="CHEBI:18420"/>
        <note>shared with alpha subunit</note>
    </ligand>
</feature>
<dbReference type="GO" id="GO:0004826">
    <property type="term" value="F:phenylalanine-tRNA ligase activity"/>
    <property type="evidence" value="ECO:0007669"/>
    <property type="project" value="UniProtKB-UniRule"/>
</dbReference>
<evidence type="ECO:0000256" key="13">
    <source>
        <dbReference type="HAMAP-Rule" id="MF_00283"/>
    </source>
</evidence>
<evidence type="ECO:0000256" key="4">
    <source>
        <dbReference type="ARBA" id="ARBA00022490"/>
    </source>
</evidence>
<keyword evidence="4 13" id="KW-0963">Cytoplasm</keyword>
<dbReference type="InterPro" id="IPR004532">
    <property type="entry name" value="Phe-tRNA-ligase_IIc_bsu_bact"/>
</dbReference>
<dbReference type="Gene3D" id="3.30.56.10">
    <property type="match status" value="2"/>
</dbReference>
<name>A0A5B9P8N1_9BACT</name>
<dbReference type="SUPFAM" id="SSF56037">
    <property type="entry name" value="PheT/TilS domain"/>
    <property type="match status" value="1"/>
</dbReference>
<dbReference type="FunFam" id="3.30.56.10:FF:000002">
    <property type="entry name" value="Phenylalanine--tRNA ligase beta subunit"/>
    <property type="match status" value="1"/>
</dbReference>
<dbReference type="PANTHER" id="PTHR10947:SF0">
    <property type="entry name" value="PHENYLALANINE--TRNA LIGASE BETA SUBUNIT"/>
    <property type="match status" value="1"/>
</dbReference>
<dbReference type="OrthoDB" id="9805455at2"/>
<keyword evidence="10 13" id="KW-0648">Protein biosynthesis</keyword>
<reference evidence="16 17" key="1">
    <citation type="submission" date="2019-08" db="EMBL/GenBank/DDBJ databases">
        <title>Deep-cultivation of Planctomycetes and their phenomic and genomic characterization uncovers novel biology.</title>
        <authorList>
            <person name="Wiegand S."/>
            <person name="Jogler M."/>
            <person name="Boedeker C."/>
            <person name="Pinto D."/>
            <person name="Vollmers J."/>
            <person name="Rivas-Marin E."/>
            <person name="Kohn T."/>
            <person name="Peeters S.H."/>
            <person name="Heuer A."/>
            <person name="Rast P."/>
            <person name="Oberbeckmann S."/>
            <person name="Bunk B."/>
            <person name="Jeske O."/>
            <person name="Meyerdierks A."/>
            <person name="Storesund J.E."/>
            <person name="Kallscheuer N."/>
            <person name="Luecker S."/>
            <person name="Lage O.M."/>
            <person name="Pohl T."/>
            <person name="Merkel B.J."/>
            <person name="Hornburger P."/>
            <person name="Mueller R.-W."/>
            <person name="Bruemmer F."/>
            <person name="Labrenz M."/>
            <person name="Spormann A.M."/>
            <person name="Op den Camp H."/>
            <person name="Overmann J."/>
            <person name="Amann R."/>
            <person name="Jetten M.S.M."/>
            <person name="Mascher T."/>
            <person name="Medema M.H."/>
            <person name="Devos D.P."/>
            <person name="Kaster A.-K."/>
            <person name="Ovreas L."/>
            <person name="Rohde M."/>
            <person name="Galperin M.Y."/>
            <person name="Jogler C."/>
        </authorList>
    </citation>
    <scope>NUCLEOTIDE SEQUENCE [LARGE SCALE GENOMIC DNA]</scope>
    <source>
        <strain evidence="16 17">FC18</strain>
    </source>
</reference>
<dbReference type="InterPro" id="IPR005121">
    <property type="entry name" value="Fdx_antiC-bd"/>
</dbReference>
<dbReference type="InterPro" id="IPR041616">
    <property type="entry name" value="PheRS_beta_core"/>
</dbReference>
<comment type="subunit">
    <text evidence="3 13">Tetramer of two alpha and two beta subunits.</text>
</comment>
<dbReference type="NCBIfam" id="TIGR00472">
    <property type="entry name" value="pheT_bact"/>
    <property type="match status" value="1"/>
</dbReference>
<evidence type="ECO:0000256" key="10">
    <source>
        <dbReference type="ARBA" id="ARBA00022917"/>
    </source>
</evidence>
<dbReference type="InterPro" id="IPR005146">
    <property type="entry name" value="B3/B4_tRNA-bd"/>
</dbReference>
<dbReference type="InterPro" id="IPR005147">
    <property type="entry name" value="tRNA_synthase_B5-dom"/>
</dbReference>
<dbReference type="SUPFAM" id="SSF54991">
    <property type="entry name" value="Anticodon-binding domain of PheRS"/>
    <property type="match status" value="1"/>
</dbReference>
<evidence type="ECO:0000256" key="3">
    <source>
        <dbReference type="ARBA" id="ARBA00011209"/>
    </source>
</evidence>
<dbReference type="InterPro" id="IPR045060">
    <property type="entry name" value="Phe-tRNA-ligase_IIc_bsu"/>
</dbReference>
<dbReference type="SUPFAM" id="SSF46955">
    <property type="entry name" value="Putative DNA-binding domain"/>
    <property type="match status" value="2"/>
</dbReference>
<keyword evidence="7 13" id="KW-0547">Nucleotide-binding</keyword>
<dbReference type="EC" id="6.1.1.20" evidence="13"/>
<evidence type="ECO:0000259" key="14">
    <source>
        <dbReference type="PROSITE" id="PS51447"/>
    </source>
</evidence>
<dbReference type="PROSITE" id="PS51447">
    <property type="entry name" value="FDX_ACB"/>
    <property type="match status" value="1"/>
</dbReference>
<feature type="domain" description="FDX-ACB" evidence="14">
    <location>
        <begin position="586"/>
        <end position="680"/>
    </location>
</feature>
<evidence type="ECO:0000256" key="2">
    <source>
        <dbReference type="ARBA" id="ARBA00008653"/>
    </source>
</evidence>
<sequence length="681" mass="75389">MIVSWEWLSQYVDLKMSHDELVDRLTMSGLNHEGTEDVDGDKAIDLEVTSNRPDCLGHLGVAREISVLFELPLNTPDPQPAVTDRSAADYCQVEIQSPHCYRYTARLIHGAKIGPSPDWMQKRLKAVGCESINNVVDCTNYVMFECGQPLHAFDFEKIKDGKIIVRNAGDKEEFPAIDHKTYKLDEQMCVIADADNALALGGVMGGVDSEISDATTEILVEAAYFNQLSVRRTARSLNLQSPSSFRFERDVDSAQLDWASRRCCELILETAGGVLLEGVVDVGDRPKTPPTITLRLSQLKRVLGIEIPADFSAKVLAELGMEVKESDREQVTVVAPSWRNDLTREVDLVEEVGRIYGFENVPDDAAVPMAASFKQKTDRVLDKVRDVLTAGGFNEALCPSLIPGKWSDSFSPWTDQPAIRSSQPMLGVLEKASQNIGTVNLLRRSLVPSLLEARRINEARSNQDIDLFETAKVYLPVAGEPIPYQPTMLAIVTGKDYYTLKGMVEAIVRRVDPMQSVSVSKCELDLFDVSRRGTLEVAGKRLGFLGEVSKSGRKLYGLRSGATVAEIDLAVLEELAILIPQHEDQSPFPPMARDFNFIVEDSVHWLDLEGTVREAGGELVESILYRETFRDPKKDGEAKKRLLLSVVLRSKDSTLTGEQADDVCNRIISSCGEKHSATLVS</sequence>
<evidence type="ECO:0000313" key="16">
    <source>
        <dbReference type="EMBL" id="QEG21272.1"/>
    </source>
</evidence>
<evidence type="ECO:0000256" key="12">
    <source>
        <dbReference type="ARBA" id="ARBA00049255"/>
    </source>
</evidence>
<dbReference type="InterPro" id="IPR045864">
    <property type="entry name" value="aa-tRNA-synth_II/BPL/LPL"/>
</dbReference>
<dbReference type="PROSITE" id="PS51483">
    <property type="entry name" value="B5"/>
    <property type="match status" value="1"/>
</dbReference>
<dbReference type="GO" id="GO:0003723">
    <property type="term" value="F:RNA binding"/>
    <property type="evidence" value="ECO:0007669"/>
    <property type="project" value="InterPro"/>
</dbReference>
<dbReference type="HAMAP" id="MF_00283">
    <property type="entry name" value="Phe_tRNA_synth_beta1"/>
    <property type="match status" value="1"/>
</dbReference>
<keyword evidence="8 13" id="KW-0067">ATP-binding</keyword>
<keyword evidence="9 13" id="KW-0460">Magnesium</keyword>
<dbReference type="GO" id="GO:0006432">
    <property type="term" value="P:phenylalanyl-tRNA aminoacylation"/>
    <property type="evidence" value="ECO:0007669"/>
    <property type="project" value="UniProtKB-UniRule"/>
</dbReference>
<dbReference type="GO" id="GO:0005524">
    <property type="term" value="F:ATP binding"/>
    <property type="evidence" value="ECO:0007669"/>
    <property type="project" value="UniProtKB-UniRule"/>
</dbReference>
<dbReference type="InterPro" id="IPR020825">
    <property type="entry name" value="Phe-tRNA_synthase-like_B3/B4"/>
</dbReference>
<keyword evidence="6 13" id="KW-0479">Metal-binding</keyword>
<dbReference type="Gene3D" id="3.30.70.380">
    <property type="entry name" value="Ferrodoxin-fold anticodon-binding domain"/>
    <property type="match status" value="1"/>
</dbReference>
<dbReference type="Pfam" id="PF03483">
    <property type="entry name" value="B3_4"/>
    <property type="match status" value="1"/>
</dbReference>
<evidence type="ECO:0000259" key="15">
    <source>
        <dbReference type="PROSITE" id="PS51483"/>
    </source>
</evidence>
<comment type="subcellular location">
    <subcellularLocation>
        <location evidence="1 13">Cytoplasm</location>
    </subcellularLocation>
</comment>
<evidence type="ECO:0000256" key="11">
    <source>
        <dbReference type="ARBA" id="ARBA00023146"/>
    </source>
</evidence>
<dbReference type="Gene3D" id="3.30.930.10">
    <property type="entry name" value="Bira Bifunctional Protein, Domain 2"/>
    <property type="match status" value="1"/>
</dbReference>
<dbReference type="RefSeq" id="WP_075081724.1">
    <property type="nucleotide sequence ID" value="NZ_CP042912.1"/>
</dbReference>
<dbReference type="Pfam" id="PF03147">
    <property type="entry name" value="FDX-ACB"/>
    <property type="match status" value="1"/>
</dbReference>
<comment type="catalytic activity">
    <reaction evidence="12 13">
        <text>tRNA(Phe) + L-phenylalanine + ATP = L-phenylalanyl-tRNA(Phe) + AMP + diphosphate + H(+)</text>
        <dbReference type="Rhea" id="RHEA:19413"/>
        <dbReference type="Rhea" id="RHEA-COMP:9668"/>
        <dbReference type="Rhea" id="RHEA-COMP:9699"/>
        <dbReference type="ChEBI" id="CHEBI:15378"/>
        <dbReference type="ChEBI" id="CHEBI:30616"/>
        <dbReference type="ChEBI" id="CHEBI:33019"/>
        <dbReference type="ChEBI" id="CHEBI:58095"/>
        <dbReference type="ChEBI" id="CHEBI:78442"/>
        <dbReference type="ChEBI" id="CHEBI:78531"/>
        <dbReference type="ChEBI" id="CHEBI:456215"/>
        <dbReference type="EC" id="6.1.1.20"/>
    </reaction>
</comment>
<dbReference type="EMBL" id="CP042912">
    <property type="protein sequence ID" value="QEG21272.1"/>
    <property type="molecule type" value="Genomic_DNA"/>
</dbReference>
<dbReference type="Proteomes" id="UP000322214">
    <property type="component" value="Chromosome"/>
</dbReference>
<comment type="cofactor">
    <cofactor evidence="13">
        <name>Mg(2+)</name>
        <dbReference type="ChEBI" id="CHEBI:18420"/>
    </cofactor>
    <text evidence="13">Binds 2 magnesium ions per tetramer.</text>
</comment>
<comment type="similarity">
    <text evidence="2 13">Belongs to the phenylalanyl-tRNA synthetase beta subunit family. Type 1 subfamily.</text>
</comment>
<evidence type="ECO:0000313" key="17">
    <source>
        <dbReference type="Proteomes" id="UP000322214"/>
    </source>
</evidence>
<accession>A0A5B9P8N1</accession>
<dbReference type="SUPFAM" id="SSF55681">
    <property type="entry name" value="Class II aaRS and biotin synthetases"/>
    <property type="match status" value="1"/>
</dbReference>
<dbReference type="InterPro" id="IPR036690">
    <property type="entry name" value="Fdx_antiC-bd_sf"/>
</dbReference>
<keyword evidence="17" id="KW-1185">Reference proteome</keyword>
<protein>
    <recommendedName>
        <fullName evidence="13">Phenylalanine--tRNA ligase beta subunit</fullName>
        <ecNumber evidence="13">6.1.1.20</ecNumber>
    </recommendedName>
    <alternativeName>
        <fullName evidence="13">Phenylalanyl-tRNA synthetase beta subunit</fullName>
        <shortName evidence="13">PheRS</shortName>
    </alternativeName>
</protein>
<proteinExistence type="inferred from homology"/>
<dbReference type="STRING" id="980251.GCA_001642875_01813"/>
<dbReference type="SMART" id="SM00874">
    <property type="entry name" value="B5"/>
    <property type="match status" value="1"/>
</dbReference>
<dbReference type="Pfam" id="PF03484">
    <property type="entry name" value="B5"/>
    <property type="match status" value="1"/>
</dbReference>
<dbReference type="SMART" id="SM00873">
    <property type="entry name" value="B3_4"/>
    <property type="match status" value="1"/>
</dbReference>
<evidence type="ECO:0000256" key="7">
    <source>
        <dbReference type="ARBA" id="ARBA00022741"/>
    </source>
</evidence>
<dbReference type="GO" id="GO:0000287">
    <property type="term" value="F:magnesium ion binding"/>
    <property type="evidence" value="ECO:0007669"/>
    <property type="project" value="UniProtKB-UniRule"/>
</dbReference>
<dbReference type="AlphaFoldDB" id="A0A5B9P8N1"/>
<dbReference type="PANTHER" id="PTHR10947">
    <property type="entry name" value="PHENYLALANYL-TRNA SYNTHETASE BETA CHAIN AND LEUCINE-RICH REPEAT-CONTAINING PROTEIN 47"/>
    <property type="match status" value="1"/>
</dbReference>
<feature type="binding site" evidence="13">
    <location>
        <position position="350"/>
    </location>
    <ligand>
        <name>Mg(2+)</name>
        <dbReference type="ChEBI" id="CHEBI:18420"/>
        <note>shared with alpha subunit</note>
    </ligand>
</feature>
<feature type="domain" description="B5" evidence="15">
    <location>
        <begin position="287"/>
        <end position="363"/>
    </location>
</feature>
<dbReference type="FunFam" id="3.30.56.10:FF:000001">
    <property type="entry name" value="Phenylalanine--tRNA ligase beta subunit"/>
    <property type="match status" value="1"/>
</dbReference>
<dbReference type="SMART" id="SM00896">
    <property type="entry name" value="FDX-ACB"/>
    <property type="match status" value="1"/>
</dbReference>
<feature type="binding site" evidence="13">
    <location>
        <position position="347"/>
    </location>
    <ligand>
        <name>Mg(2+)</name>
        <dbReference type="ChEBI" id="CHEBI:18420"/>
        <note>shared with alpha subunit</note>
    </ligand>
</feature>
<keyword evidence="5 13" id="KW-0436">Ligase</keyword>
<evidence type="ECO:0000256" key="8">
    <source>
        <dbReference type="ARBA" id="ARBA00022840"/>
    </source>
</evidence>
<evidence type="ECO:0000256" key="5">
    <source>
        <dbReference type="ARBA" id="ARBA00022598"/>
    </source>
</evidence>
<evidence type="ECO:0000256" key="1">
    <source>
        <dbReference type="ARBA" id="ARBA00004496"/>
    </source>
</evidence>
<dbReference type="InterPro" id="IPR009061">
    <property type="entry name" value="DNA-bd_dom_put_sf"/>
</dbReference>
<dbReference type="GO" id="GO:0009328">
    <property type="term" value="C:phenylalanine-tRNA ligase complex"/>
    <property type="evidence" value="ECO:0007669"/>
    <property type="project" value="TreeGrafter"/>
</dbReference>
<feature type="binding site" evidence="13">
    <location>
        <position position="341"/>
    </location>
    <ligand>
        <name>Mg(2+)</name>
        <dbReference type="ChEBI" id="CHEBI:18420"/>
        <note>shared with alpha subunit</note>
    </ligand>
</feature>
<dbReference type="Gene3D" id="3.50.40.10">
    <property type="entry name" value="Phenylalanyl-trna Synthetase, Chain B, domain 3"/>
    <property type="match status" value="1"/>
</dbReference>
<gene>
    <name evidence="13 16" type="primary">pheT</name>
    <name evidence="16" type="ORF">MFFC18_11270</name>
</gene>
<organism evidence="16 17">
    <name type="scientific">Mariniblastus fucicola</name>
    <dbReference type="NCBI Taxonomy" id="980251"/>
    <lineage>
        <taxon>Bacteria</taxon>
        <taxon>Pseudomonadati</taxon>
        <taxon>Planctomycetota</taxon>
        <taxon>Planctomycetia</taxon>
        <taxon>Pirellulales</taxon>
        <taxon>Pirellulaceae</taxon>
        <taxon>Mariniblastus</taxon>
    </lineage>
</organism>
<keyword evidence="11 13" id="KW-0030">Aminoacyl-tRNA synthetase</keyword>
<dbReference type="Pfam" id="PF17759">
    <property type="entry name" value="tRNA_synthFbeta"/>
    <property type="match status" value="1"/>
</dbReference>
<dbReference type="KEGG" id="mff:MFFC18_11270"/>
<evidence type="ECO:0000256" key="9">
    <source>
        <dbReference type="ARBA" id="ARBA00022842"/>
    </source>
</evidence>
<evidence type="ECO:0000256" key="6">
    <source>
        <dbReference type="ARBA" id="ARBA00022723"/>
    </source>
</evidence>